<proteinExistence type="inferred from homology"/>
<evidence type="ECO:0000256" key="3">
    <source>
        <dbReference type="SAM" id="MobiDB-lite"/>
    </source>
</evidence>
<organism evidence="5 6">
    <name type="scientific">Austropuccinia psidii MF-1</name>
    <dbReference type="NCBI Taxonomy" id="1389203"/>
    <lineage>
        <taxon>Eukaryota</taxon>
        <taxon>Fungi</taxon>
        <taxon>Dikarya</taxon>
        <taxon>Basidiomycota</taxon>
        <taxon>Pucciniomycotina</taxon>
        <taxon>Pucciniomycetes</taxon>
        <taxon>Pucciniales</taxon>
        <taxon>Sphaerophragmiaceae</taxon>
        <taxon>Austropuccinia</taxon>
    </lineage>
</organism>
<comment type="domain">
    <text evidence="1">The C4-type zinc finger motif is necessary both for its ER three-way tubular junction localization and formation.</text>
</comment>
<feature type="compositionally biased region" description="Polar residues" evidence="3">
    <location>
        <begin position="188"/>
        <end position="218"/>
    </location>
</feature>
<dbReference type="Proteomes" id="UP000765509">
    <property type="component" value="Unassembled WGS sequence"/>
</dbReference>
<keyword evidence="1" id="KW-0479">Metal-binding</keyword>
<sequence length="463" mass="53109">MGILSFFQSRKIPSTPDRFEKELTQLELKIERHQDRLQSIRIRQRSTTSKVTNYSLGFWFIYSILSYLGLGPFNWLELLSFKNDNWNHAIQFLPIILIPIALLFVRQIFQSWYQRKQESEQIQLRQLQKQLRDKVEELKNKTSYYSTKELLERYDEKLKKPIVPTPSNSSQSPSSATTPNSQLLRQRLPNSPSTRLTTPIIPNTSSPLHHLPTTSQDPRQVPLPPSLNSTSQRPSSPSGRGWADRFAEVLLGDDEARPESKYALICIRCLAHNGLVLKEELNQIQYLCPKCGAFNPSKNKRADLIQSRQDVNDTTSSDDSSPRGDRPKMAIKNKRTKPPEVRQSLGGPLMRDSSITDSLKVPEKKRAVSLAGAPFKPVPESDIDQQHDHKEDGMFEASASEKDEKKQRESIESELNQSDHENLKRQSLEQSEKKQNQEKANVAPKRTSQRKQKHQINGRTKKP</sequence>
<feature type="compositionally biased region" description="Basic and acidic residues" evidence="3">
    <location>
        <begin position="384"/>
        <end position="437"/>
    </location>
</feature>
<feature type="compositionally biased region" description="Low complexity" evidence="3">
    <location>
        <begin position="165"/>
        <end position="182"/>
    </location>
</feature>
<dbReference type="OrthoDB" id="1725934at2759"/>
<keyword evidence="1" id="KW-0863">Zinc-finger</keyword>
<protein>
    <recommendedName>
        <fullName evidence="1">Endoplasmic reticulum junction formation protein lunapark</fullName>
    </recommendedName>
</protein>
<evidence type="ECO:0000256" key="1">
    <source>
        <dbReference type="RuleBase" id="RU367073"/>
    </source>
</evidence>
<feature type="transmembrane region" description="Helical" evidence="1">
    <location>
        <begin position="51"/>
        <end position="70"/>
    </location>
</feature>
<name>A0A9Q3H194_9BASI</name>
<dbReference type="InterPro" id="IPR019273">
    <property type="entry name" value="Lunapark_Znf"/>
</dbReference>
<dbReference type="GO" id="GO:0098826">
    <property type="term" value="C:endoplasmic reticulum tubular network membrane"/>
    <property type="evidence" value="ECO:0007669"/>
    <property type="project" value="UniProtKB-UniRule"/>
</dbReference>
<feature type="domain" description="Lunapark zinc ribbon" evidence="4">
    <location>
        <begin position="242"/>
        <end position="295"/>
    </location>
</feature>
<keyword evidence="1" id="KW-0472">Membrane</keyword>
<gene>
    <name evidence="5" type="ORF">O181_025545</name>
</gene>
<feature type="compositionally biased region" description="Polar residues" evidence="3">
    <location>
        <begin position="226"/>
        <end position="238"/>
    </location>
</feature>
<feature type="region of interest" description="Disordered" evidence="3">
    <location>
        <begin position="161"/>
        <end position="241"/>
    </location>
</feature>
<reference evidence="5" key="1">
    <citation type="submission" date="2021-03" db="EMBL/GenBank/DDBJ databases">
        <title>Draft genome sequence of rust myrtle Austropuccinia psidii MF-1, a brazilian biotype.</title>
        <authorList>
            <person name="Quecine M.C."/>
            <person name="Pachon D.M.R."/>
            <person name="Bonatelli M.L."/>
            <person name="Correr F.H."/>
            <person name="Franceschini L.M."/>
            <person name="Leite T.F."/>
            <person name="Margarido G.R.A."/>
            <person name="Almeida C.A."/>
            <person name="Ferrarezi J.A."/>
            <person name="Labate C.A."/>
        </authorList>
    </citation>
    <scope>NUCLEOTIDE SEQUENCE</scope>
    <source>
        <strain evidence="5">MF-1</strain>
    </source>
</reference>
<keyword evidence="2" id="KW-0175">Coiled coil</keyword>
<comment type="caution">
    <text evidence="5">The sequence shown here is derived from an EMBL/GenBank/DDBJ whole genome shotgun (WGS) entry which is preliminary data.</text>
</comment>
<feature type="transmembrane region" description="Helical" evidence="1">
    <location>
        <begin position="90"/>
        <end position="109"/>
    </location>
</feature>
<feature type="compositionally biased region" description="Basic residues" evidence="3">
    <location>
        <begin position="447"/>
        <end position="463"/>
    </location>
</feature>
<keyword evidence="1" id="KW-0812">Transmembrane</keyword>
<feature type="region of interest" description="Disordered" evidence="3">
    <location>
        <begin position="305"/>
        <end position="463"/>
    </location>
</feature>
<dbReference type="GO" id="GO:0071788">
    <property type="term" value="P:endoplasmic reticulum tubular network maintenance"/>
    <property type="evidence" value="ECO:0007669"/>
    <property type="project" value="UniProtKB-UniRule"/>
</dbReference>
<keyword evidence="6" id="KW-1185">Reference proteome</keyword>
<comment type="subcellular location">
    <subcellularLocation>
        <location evidence="1">Endoplasmic reticulum membrane</location>
        <topology evidence="1">Multi-pass membrane protein</topology>
    </subcellularLocation>
</comment>
<evidence type="ECO:0000313" key="6">
    <source>
        <dbReference type="Proteomes" id="UP000765509"/>
    </source>
</evidence>
<comment type="similarity">
    <text evidence="1">Belongs to the lunapark family.</text>
</comment>
<dbReference type="GO" id="GO:1903373">
    <property type="term" value="P:positive regulation of endoplasmic reticulum tubular network organization"/>
    <property type="evidence" value="ECO:0007669"/>
    <property type="project" value="UniProtKB-UniRule"/>
</dbReference>
<keyword evidence="1" id="KW-0256">Endoplasmic reticulum</keyword>
<keyword evidence="1" id="KW-0862">Zinc</keyword>
<dbReference type="EMBL" id="AVOT02008349">
    <property type="protein sequence ID" value="MBW0485830.1"/>
    <property type="molecule type" value="Genomic_DNA"/>
</dbReference>
<dbReference type="InterPro" id="IPR040115">
    <property type="entry name" value="Lnp"/>
</dbReference>
<dbReference type="AlphaFoldDB" id="A0A9Q3H194"/>
<evidence type="ECO:0000313" key="5">
    <source>
        <dbReference type="EMBL" id="MBW0485830.1"/>
    </source>
</evidence>
<accession>A0A9Q3H194</accession>
<dbReference type="Pfam" id="PF10058">
    <property type="entry name" value="Zn_ribbon_10"/>
    <property type="match status" value="1"/>
</dbReference>
<dbReference type="GO" id="GO:0008270">
    <property type="term" value="F:zinc ion binding"/>
    <property type="evidence" value="ECO:0007669"/>
    <property type="project" value="UniProtKB-KW"/>
</dbReference>
<dbReference type="PANTHER" id="PTHR22166">
    <property type="entry name" value="ENDOPLASMIC RETICULUM JUNCTION FORMATION PROTEIN LUNAPARK"/>
    <property type="match status" value="1"/>
</dbReference>
<dbReference type="PANTHER" id="PTHR22166:SF12">
    <property type="entry name" value="ENDOPLASMIC RETICULUM JUNCTION FORMATION PROTEIN LUNAPARK"/>
    <property type="match status" value="1"/>
</dbReference>
<evidence type="ECO:0000256" key="2">
    <source>
        <dbReference type="SAM" id="Coils"/>
    </source>
</evidence>
<evidence type="ECO:0000259" key="4">
    <source>
        <dbReference type="Pfam" id="PF10058"/>
    </source>
</evidence>
<comment type="function">
    <text evidence="1">Plays a role in determining ER morphology.</text>
</comment>
<keyword evidence="1" id="KW-1133">Transmembrane helix</keyword>
<feature type="coiled-coil region" evidence="2">
    <location>
        <begin position="117"/>
        <end position="144"/>
    </location>
</feature>